<dbReference type="EMBL" id="FXXI01000008">
    <property type="protein sequence ID" value="SMS02105.1"/>
    <property type="molecule type" value="Genomic_DNA"/>
</dbReference>
<accession>A0A1Y6IWQ2</accession>
<name>A0A1Y6IWQ2_9VIBR</name>
<proteinExistence type="predicted"/>
<gene>
    <name evidence="1" type="ORF">VIM7927_03419</name>
</gene>
<evidence type="ECO:0000313" key="1">
    <source>
        <dbReference type="EMBL" id="SMS02105.1"/>
    </source>
</evidence>
<reference evidence="1 2" key="1">
    <citation type="submission" date="2017-05" db="EMBL/GenBank/DDBJ databases">
        <authorList>
            <person name="Song R."/>
            <person name="Chenine A.L."/>
            <person name="Ruprecht R.M."/>
        </authorList>
    </citation>
    <scope>NUCLEOTIDE SEQUENCE [LARGE SCALE GENOMIC DNA]</scope>
    <source>
        <strain evidence="1 2">CECT 7927</strain>
    </source>
</reference>
<protein>
    <submittedName>
        <fullName evidence="1">Uncharacterized protein</fullName>
    </submittedName>
</protein>
<dbReference type="AlphaFoldDB" id="A0A1Y6IWQ2"/>
<evidence type="ECO:0000313" key="2">
    <source>
        <dbReference type="Proteomes" id="UP000196125"/>
    </source>
</evidence>
<dbReference type="Proteomes" id="UP000196125">
    <property type="component" value="Unassembled WGS sequence"/>
</dbReference>
<sequence length="31" mass="3479">MPNLGDINPAFAIPVHIFLKQNFIPAILFLN</sequence>
<organism evidence="1 2">
    <name type="scientific">Vibrio mangrovi</name>
    <dbReference type="NCBI Taxonomy" id="474394"/>
    <lineage>
        <taxon>Bacteria</taxon>
        <taxon>Pseudomonadati</taxon>
        <taxon>Pseudomonadota</taxon>
        <taxon>Gammaproteobacteria</taxon>
        <taxon>Vibrionales</taxon>
        <taxon>Vibrionaceae</taxon>
        <taxon>Vibrio</taxon>
    </lineage>
</organism>